<dbReference type="SUPFAM" id="SSF55729">
    <property type="entry name" value="Acyl-CoA N-acyltransferases (Nat)"/>
    <property type="match status" value="1"/>
</dbReference>
<evidence type="ECO:0000313" key="2">
    <source>
        <dbReference type="EMBL" id="MBM6618571.1"/>
    </source>
</evidence>
<proteinExistence type="predicted"/>
<evidence type="ECO:0000313" key="3">
    <source>
        <dbReference type="Proteomes" id="UP001518925"/>
    </source>
</evidence>
<keyword evidence="3" id="KW-1185">Reference proteome</keyword>
<organism evidence="2 3">
    <name type="scientific">Bacillus suaedaesalsae</name>
    <dbReference type="NCBI Taxonomy" id="2810349"/>
    <lineage>
        <taxon>Bacteria</taxon>
        <taxon>Bacillati</taxon>
        <taxon>Bacillota</taxon>
        <taxon>Bacilli</taxon>
        <taxon>Bacillales</taxon>
        <taxon>Bacillaceae</taxon>
        <taxon>Bacillus</taxon>
    </lineage>
</organism>
<comment type="caution">
    <text evidence="2">The sequence shown here is derived from an EMBL/GenBank/DDBJ whole genome shotgun (WGS) entry which is preliminary data.</text>
</comment>
<reference evidence="2 3" key="1">
    <citation type="submission" date="2021-02" db="EMBL/GenBank/DDBJ databases">
        <title>Bacillus sp. RD4P76, an endophyte from a halophyte.</title>
        <authorList>
            <person name="Sun J.-Q."/>
        </authorList>
    </citation>
    <scope>NUCLEOTIDE SEQUENCE [LARGE SCALE GENOMIC DNA]</scope>
    <source>
        <strain evidence="2 3">RD4P76</strain>
    </source>
</reference>
<dbReference type="EMBL" id="JAFELM010000031">
    <property type="protein sequence ID" value="MBM6618571.1"/>
    <property type="molecule type" value="Genomic_DNA"/>
</dbReference>
<dbReference type="Proteomes" id="UP001518925">
    <property type="component" value="Unassembled WGS sequence"/>
</dbReference>
<evidence type="ECO:0000259" key="1">
    <source>
        <dbReference type="PROSITE" id="PS51186"/>
    </source>
</evidence>
<sequence>MSLTLDIDQITLEFYNEGFREHLQTYDLSEDHSYYTAFSLDAIEMCEQEEDRNPIIIHANGLPVGFFVLHGYNGVKNYTNNENALLLRAYSVRTSFQGKGIAKKSMQILPAFIKEHFRDANEVILAVNKRNVTAQSLYKKSGFNDKGIRVMGIKGELFVYHLAL</sequence>
<dbReference type="PROSITE" id="PS51186">
    <property type="entry name" value="GNAT"/>
    <property type="match status" value="1"/>
</dbReference>
<dbReference type="InterPro" id="IPR000182">
    <property type="entry name" value="GNAT_dom"/>
</dbReference>
<dbReference type="RefSeq" id="WP_204203901.1">
    <property type="nucleotide sequence ID" value="NZ_JAFELM010000031.1"/>
</dbReference>
<feature type="domain" description="N-acetyltransferase" evidence="1">
    <location>
        <begin position="5"/>
        <end position="164"/>
    </location>
</feature>
<protein>
    <submittedName>
        <fullName evidence="2">GNAT family N-acetyltransferase</fullName>
    </submittedName>
</protein>
<gene>
    <name evidence="2" type="ORF">JR050_12950</name>
</gene>
<name>A0ABS2DJL1_9BACI</name>
<dbReference type="Pfam" id="PF00583">
    <property type="entry name" value="Acetyltransf_1"/>
    <property type="match status" value="1"/>
</dbReference>
<accession>A0ABS2DJL1</accession>
<dbReference type="Gene3D" id="3.40.630.30">
    <property type="match status" value="1"/>
</dbReference>
<dbReference type="InterPro" id="IPR016181">
    <property type="entry name" value="Acyl_CoA_acyltransferase"/>
</dbReference>